<proteinExistence type="predicted"/>
<organism evidence="1 2">
    <name type="scientific">Pistacia atlantica</name>
    <dbReference type="NCBI Taxonomy" id="434234"/>
    <lineage>
        <taxon>Eukaryota</taxon>
        <taxon>Viridiplantae</taxon>
        <taxon>Streptophyta</taxon>
        <taxon>Embryophyta</taxon>
        <taxon>Tracheophyta</taxon>
        <taxon>Spermatophyta</taxon>
        <taxon>Magnoliopsida</taxon>
        <taxon>eudicotyledons</taxon>
        <taxon>Gunneridae</taxon>
        <taxon>Pentapetalae</taxon>
        <taxon>rosids</taxon>
        <taxon>malvids</taxon>
        <taxon>Sapindales</taxon>
        <taxon>Anacardiaceae</taxon>
        <taxon>Pistacia</taxon>
    </lineage>
</organism>
<evidence type="ECO:0000313" key="1">
    <source>
        <dbReference type="EMBL" id="KAJ0097881.1"/>
    </source>
</evidence>
<protein>
    <submittedName>
        <fullName evidence="1">Uncharacterized protein</fullName>
    </submittedName>
</protein>
<keyword evidence="2" id="KW-1185">Reference proteome</keyword>
<evidence type="ECO:0000313" key="2">
    <source>
        <dbReference type="Proteomes" id="UP001164250"/>
    </source>
</evidence>
<sequence>MASLFVLFALSFFSISQTNAVTDLESLFSSTTTATPPSHHSPQSAPDVIDQTSFFSHTALLESILSHLGFNELATAAPYLSITADAASASATWSGPSTLFAAFDSSLRTCISCSIPSLLREHLIPGLFTTDYLGKLTFGTKIETLAPGRCVTITSTKHQNDTVSKLFVSGVEITHPDLFNNGLVIVHGIQGYISPLSPLSCDVERMTSLSFQNNHHHQNQIIQDNHLFQNQPPIMRLMLRDAMLRLRNNGFSILSLAFKVKYPELVMLNNMTVFALDDVAIFSGSYTYISNIRFHIVPNHYLTVGELERLPVGTALPTLVRGESLVVTAAGGSVGVMAAPLRINYVRVKFDRQINATISSFEGYPWKYCYKSSSQEPPKVPLVKLRFPQNNSFVVHNPVFMIYGIQGAIGFCLAIQPTDGDIGTIGQNFMTGYRVVFDRENLKFGWSLSDCKDLSDSKNLPLTPNGAPSNPLPTNEQQTTPGGAAAAPALAGRASPSKPSTAPPELISSRYCLLNLLASLLLLRLLVSTS</sequence>
<accession>A0ACC1BG82</accession>
<reference evidence="2" key="1">
    <citation type="journal article" date="2023" name="G3 (Bethesda)">
        <title>Genome assembly and association tests identify interacting loci associated with vigor, precocity, and sex in interspecific pistachio rootstocks.</title>
        <authorList>
            <person name="Palmer W."/>
            <person name="Jacygrad E."/>
            <person name="Sagayaradj S."/>
            <person name="Cavanaugh K."/>
            <person name="Han R."/>
            <person name="Bertier L."/>
            <person name="Beede B."/>
            <person name="Kafkas S."/>
            <person name="Golino D."/>
            <person name="Preece J."/>
            <person name="Michelmore R."/>
        </authorList>
    </citation>
    <scope>NUCLEOTIDE SEQUENCE [LARGE SCALE GENOMIC DNA]</scope>
</reference>
<comment type="caution">
    <text evidence="1">The sequence shown here is derived from an EMBL/GenBank/DDBJ whole genome shotgun (WGS) entry which is preliminary data.</text>
</comment>
<dbReference type="EMBL" id="CM047901">
    <property type="protein sequence ID" value="KAJ0097881.1"/>
    <property type="molecule type" value="Genomic_DNA"/>
</dbReference>
<dbReference type="Proteomes" id="UP001164250">
    <property type="component" value="Chromosome 5"/>
</dbReference>
<gene>
    <name evidence="1" type="ORF">Patl1_27335</name>
</gene>
<name>A0ACC1BG82_9ROSI</name>